<sequence length="133" mass="14360">MRPALPPGDVKRRPGLRHILVVTPQGRPTVGDTGPRRLGPHVPRRPTVPSRPHTLVVDGPGRPFAPVVHASGTSPRCPYTHSQSSPISFVGLGRNSLVVESWDSPHSSVTLRPYEGSLGPLPQGRRQNFGRVP</sequence>
<feature type="non-terminal residue" evidence="2">
    <location>
        <position position="133"/>
    </location>
</feature>
<organism evidence="2 3">
    <name type="scientific">Marmota monax</name>
    <name type="common">Woodchuck</name>
    <dbReference type="NCBI Taxonomy" id="9995"/>
    <lineage>
        <taxon>Eukaryota</taxon>
        <taxon>Metazoa</taxon>
        <taxon>Chordata</taxon>
        <taxon>Craniata</taxon>
        <taxon>Vertebrata</taxon>
        <taxon>Euteleostomi</taxon>
        <taxon>Mammalia</taxon>
        <taxon>Eutheria</taxon>
        <taxon>Euarchontoglires</taxon>
        <taxon>Glires</taxon>
        <taxon>Rodentia</taxon>
        <taxon>Sciuromorpha</taxon>
        <taxon>Sciuridae</taxon>
        <taxon>Xerinae</taxon>
        <taxon>Marmotini</taxon>
        <taxon>Marmota</taxon>
    </lineage>
</organism>
<feature type="region of interest" description="Disordered" evidence="1">
    <location>
        <begin position="25"/>
        <end position="62"/>
    </location>
</feature>
<reference evidence="2" key="1">
    <citation type="submission" date="2019-04" db="EMBL/GenBank/DDBJ databases">
        <authorList>
            <person name="Alioto T."/>
            <person name="Alioto T."/>
        </authorList>
    </citation>
    <scope>NUCLEOTIDE SEQUENCE [LARGE SCALE GENOMIC DNA]</scope>
</reference>
<dbReference type="Proteomes" id="UP000335636">
    <property type="component" value="Unassembled WGS sequence"/>
</dbReference>
<feature type="region of interest" description="Disordered" evidence="1">
    <location>
        <begin position="104"/>
        <end position="133"/>
    </location>
</feature>
<protein>
    <submittedName>
        <fullName evidence="2">Uncharacterized protein</fullName>
    </submittedName>
</protein>
<dbReference type="EMBL" id="CABDUW010001780">
    <property type="protein sequence ID" value="VTJ83895.1"/>
    <property type="molecule type" value="Genomic_DNA"/>
</dbReference>
<evidence type="ECO:0000313" key="2">
    <source>
        <dbReference type="EMBL" id="VTJ83895.1"/>
    </source>
</evidence>
<comment type="caution">
    <text evidence="2">The sequence shown here is derived from an EMBL/GenBank/DDBJ whole genome shotgun (WGS) entry which is preliminary data.</text>
</comment>
<name>A0A5E4CQ26_MARMO</name>
<dbReference type="AlphaFoldDB" id="A0A5E4CQ26"/>
<gene>
    <name evidence="2" type="ORF">MONAX_5E017455</name>
</gene>
<keyword evidence="3" id="KW-1185">Reference proteome</keyword>
<evidence type="ECO:0000256" key="1">
    <source>
        <dbReference type="SAM" id="MobiDB-lite"/>
    </source>
</evidence>
<accession>A0A5E4CQ26</accession>
<evidence type="ECO:0000313" key="3">
    <source>
        <dbReference type="Proteomes" id="UP000335636"/>
    </source>
</evidence>
<proteinExistence type="predicted"/>